<dbReference type="InterPro" id="IPR012340">
    <property type="entry name" value="NA-bd_OB-fold"/>
</dbReference>
<evidence type="ECO:0000256" key="10">
    <source>
        <dbReference type="SAM" id="Phobius"/>
    </source>
</evidence>
<keyword evidence="3 8" id="KW-0479">Metal-binding</keyword>
<dbReference type="NCBIfam" id="NF001756">
    <property type="entry name" value="PRK00484.1"/>
    <property type="match status" value="1"/>
</dbReference>
<feature type="binding site" evidence="8">
    <location>
        <position position="400"/>
    </location>
    <ligand>
        <name>Mg(2+)</name>
        <dbReference type="ChEBI" id="CHEBI:18420"/>
        <label>1</label>
    </ligand>
</feature>
<dbReference type="PANTHER" id="PTHR42918:SF15">
    <property type="entry name" value="LYSINE--TRNA LIGASE, CHLOROPLASTIC_MITOCHONDRIAL"/>
    <property type="match status" value="1"/>
</dbReference>
<name>A0AAU7ZXP6_9FLAO</name>
<dbReference type="EMBL" id="CP158689">
    <property type="protein sequence ID" value="XCC45320.1"/>
    <property type="molecule type" value="Genomic_DNA"/>
</dbReference>
<comment type="cofactor">
    <cofactor evidence="8 9">
        <name>Mg(2+)</name>
        <dbReference type="ChEBI" id="CHEBI:18420"/>
    </cofactor>
    <text evidence="8 9">Binds 3 Mg(2+) ions per subunit.</text>
</comment>
<keyword evidence="10" id="KW-0472">Membrane</keyword>
<dbReference type="GO" id="GO:0000049">
    <property type="term" value="F:tRNA binding"/>
    <property type="evidence" value="ECO:0007669"/>
    <property type="project" value="TreeGrafter"/>
</dbReference>
<keyword evidence="8" id="KW-0648">Protein biosynthesis</keyword>
<evidence type="ECO:0000259" key="11">
    <source>
        <dbReference type="PROSITE" id="PS50862"/>
    </source>
</evidence>
<evidence type="ECO:0000256" key="5">
    <source>
        <dbReference type="ARBA" id="ARBA00022840"/>
    </source>
</evidence>
<feature type="transmembrane region" description="Helical" evidence="10">
    <location>
        <begin position="46"/>
        <end position="66"/>
    </location>
</feature>
<dbReference type="SUPFAM" id="SSF55681">
    <property type="entry name" value="Class II aaRS and biotin synthetases"/>
    <property type="match status" value="1"/>
</dbReference>
<gene>
    <name evidence="8 12" type="primary">lysS</name>
    <name evidence="12" type="ORF">ABUS76_00085</name>
</gene>
<comment type="subcellular location">
    <subcellularLocation>
        <location evidence="8">Cytoplasm</location>
    </subcellularLocation>
</comment>
<keyword evidence="8 9" id="KW-0460">Magnesium</keyword>
<feature type="transmembrane region" description="Helical" evidence="10">
    <location>
        <begin position="86"/>
        <end position="109"/>
    </location>
</feature>
<comment type="similarity">
    <text evidence="1 8">Belongs to the class-II aminoacyl-tRNA synthetase family.</text>
</comment>
<dbReference type="GO" id="GO:0006430">
    <property type="term" value="P:lysyl-tRNA aminoacylation"/>
    <property type="evidence" value="ECO:0007669"/>
    <property type="project" value="UniProtKB-UniRule"/>
</dbReference>
<dbReference type="PRINTS" id="PR00982">
    <property type="entry name" value="TRNASYNTHLYS"/>
</dbReference>
<dbReference type="NCBIfam" id="TIGR00499">
    <property type="entry name" value="lysS_bact"/>
    <property type="match status" value="1"/>
</dbReference>
<dbReference type="InterPro" id="IPR045864">
    <property type="entry name" value="aa-tRNA-synth_II/BPL/LPL"/>
</dbReference>
<dbReference type="CDD" id="cd04322">
    <property type="entry name" value="LysRS_N"/>
    <property type="match status" value="1"/>
</dbReference>
<dbReference type="HAMAP" id="MF_00252">
    <property type="entry name" value="Lys_tRNA_synth_class2"/>
    <property type="match status" value="1"/>
</dbReference>
<dbReference type="EC" id="6.1.1.6" evidence="8"/>
<feature type="binding site" evidence="8">
    <location>
        <position position="407"/>
    </location>
    <ligand>
        <name>Mg(2+)</name>
        <dbReference type="ChEBI" id="CHEBI:18420"/>
        <label>2</label>
    </ligand>
</feature>
<feature type="domain" description="Aminoacyl-transfer RNA synthetases class-II family profile" evidence="11">
    <location>
        <begin position="176"/>
        <end position="475"/>
    </location>
</feature>
<dbReference type="InterPro" id="IPR004364">
    <property type="entry name" value="Aa-tRNA-synt_II"/>
</dbReference>
<dbReference type="InterPro" id="IPR044136">
    <property type="entry name" value="Lys-tRNA-ligase_II_N"/>
</dbReference>
<dbReference type="GO" id="GO:0000287">
    <property type="term" value="F:magnesium ion binding"/>
    <property type="evidence" value="ECO:0007669"/>
    <property type="project" value="UniProtKB-UniRule"/>
</dbReference>
<dbReference type="Gene3D" id="2.40.50.140">
    <property type="entry name" value="Nucleic acid-binding proteins"/>
    <property type="match status" value="1"/>
</dbReference>
<dbReference type="InterPro" id="IPR006195">
    <property type="entry name" value="aa-tRNA-synth_II"/>
</dbReference>
<evidence type="ECO:0000256" key="7">
    <source>
        <dbReference type="ARBA" id="ARBA00048573"/>
    </source>
</evidence>
<reference evidence="12" key="1">
    <citation type="submission" date="2024-06" db="EMBL/GenBank/DDBJ databases">
        <title>Diversity, functionality, and evolutionary history of bacterial symbionts in false click beetles (Coleoptera, Throscidae).</title>
        <authorList>
            <person name="Wierz J.C."/>
            <person name="Malm H."/>
            <person name="Kaltenpoth M."/>
            <person name="Engl T."/>
        </authorList>
    </citation>
    <scope>NUCLEOTIDE SEQUENCE</scope>
    <source>
        <strain evidence="12">Ttur</strain>
    </source>
</reference>
<proteinExistence type="inferred from homology"/>
<keyword evidence="4 8" id="KW-0547">Nucleotide-binding</keyword>
<keyword evidence="2 8" id="KW-0436">Ligase</keyword>
<accession>A0AAU7ZXP6</accession>
<evidence type="ECO:0000256" key="4">
    <source>
        <dbReference type="ARBA" id="ARBA00022741"/>
    </source>
</evidence>
<dbReference type="Pfam" id="PF01336">
    <property type="entry name" value="tRNA_anti-codon"/>
    <property type="match status" value="1"/>
</dbReference>
<organism evidence="12">
    <name type="scientific">Candidatus Shikimatogenerans sp. Ttur</name>
    <dbReference type="NCBI Taxonomy" id="3158569"/>
    <lineage>
        <taxon>Bacteria</taxon>
        <taxon>Pseudomonadati</taxon>
        <taxon>Bacteroidota</taxon>
        <taxon>Flavobacteriia</taxon>
        <taxon>Flavobacteriales</taxon>
        <taxon>Candidatus Shikimatogenerans</taxon>
    </lineage>
</organism>
<protein>
    <recommendedName>
        <fullName evidence="8">Lysine--tRNA ligase</fullName>
        <ecNumber evidence="8">6.1.1.6</ecNumber>
    </recommendedName>
    <alternativeName>
        <fullName evidence="8">Lysyl-tRNA synthetase</fullName>
        <shortName evidence="8">LysRS</shortName>
    </alternativeName>
</protein>
<dbReference type="PANTHER" id="PTHR42918">
    <property type="entry name" value="LYSYL-TRNA SYNTHETASE"/>
    <property type="match status" value="1"/>
</dbReference>
<dbReference type="GO" id="GO:0005829">
    <property type="term" value="C:cytosol"/>
    <property type="evidence" value="ECO:0007669"/>
    <property type="project" value="TreeGrafter"/>
</dbReference>
<keyword evidence="10" id="KW-0812">Transmembrane</keyword>
<sequence>MLDQELIRLNKLKFLKKKGVLLYPFKTLYITDNLKNIKKKKIKKKIFVVGRIFNIIKIGKIFFFIIKDFYSNIQLYIKKKNLKKFSYFLIYNNLLDIGDIIYVIGKLFITKKKILTIKVIKIKLLCKSLKVLPQIKINKIGKVFNKFSNVEKIYRYRYIDLIVNNKSKKKFLKRFKISYIIRNFLNKKKFIEVETPILHPIYGGADAKPFMTYHNKIKNKLYLRIANEIYLKKLIVGGFDKIYEFSKNFRNEGVDKLHNPEFSMLELYISYKDYFWMMKFCEKMLYYICKKIYNKNYIKYGKNIIYFNKPFKKISLYKIIDKTLNIINIKKYSLKKLLKLLKKLNIKINKKKKINKNIILLKIFEKKCQKKCIQPTYIIDYPKSISPFAKIINNTVHRFELFINGFEIANAYTELNDPYEQLCRFKNNNYKNIDYDFINALKIGMPPTAGIGIGIDRLCMLFTNSKSIQEIILFPQMKII</sequence>
<dbReference type="GO" id="GO:0004824">
    <property type="term" value="F:lysine-tRNA ligase activity"/>
    <property type="evidence" value="ECO:0007669"/>
    <property type="project" value="UniProtKB-UniRule"/>
</dbReference>
<keyword evidence="10" id="KW-1133">Transmembrane helix</keyword>
<comment type="catalytic activity">
    <reaction evidence="7 8 9">
        <text>tRNA(Lys) + L-lysine + ATP = L-lysyl-tRNA(Lys) + AMP + diphosphate</text>
        <dbReference type="Rhea" id="RHEA:20792"/>
        <dbReference type="Rhea" id="RHEA-COMP:9696"/>
        <dbReference type="Rhea" id="RHEA-COMP:9697"/>
        <dbReference type="ChEBI" id="CHEBI:30616"/>
        <dbReference type="ChEBI" id="CHEBI:32551"/>
        <dbReference type="ChEBI" id="CHEBI:33019"/>
        <dbReference type="ChEBI" id="CHEBI:78442"/>
        <dbReference type="ChEBI" id="CHEBI:78529"/>
        <dbReference type="ChEBI" id="CHEBI:456215"/>
        <dbReference type="EC" id="6.1.1.6"/>
    </reaction>
</comment>
<keyword evidence="5 8" id="KW-0067">ATP-binding</keyword>
<dbReference type="PROSITE" id="PS50862">
    <property type="entry name" value="AA_TRNA_LIGASE_II"/>
    <property type="match status" value="1"/>
</dbReference>
<keyword evidence="6 8" id="KW-0030">Aminoacyl-tRNA synthetase</keyword>
<evidence type="ECO:0000256" key="2">
    <source>
        <dbReference type="ARBA" id="ARBA00022598"/>
    </source>
</evidence>
<dbReference type="AlphaFoldDB" id="A0AAU7ZXP6"/>
<dbReference type="InterPro" id="IPR018149">
    <property type="entry name" value="Lys-tRNA-synth_II_C"/>
</dbReference>
<dbReference type="SUPFAM" id="SSF50249">
    <property type="entry name" value="Nucleic acid-binding proteins"/>
    <property type="match status" value="1"/>
</dbReference>
<evidence type="ECO:0000256" key="8">
    <source>
        <dbReference type="HAMAP-Rule" id="MF_00252"/>
    </source>
</evidence>
<dbReference type="Gene3D" id="3.30.930.10">
    <property type="entry name" value="Bira Bifunctional Protein, Domain 2"/>
    <property type="match status" value="1"/>
</dbReference>
<evidence type="ECO:0000256" key="9">
    <source>
        <dbReference type="RuleBase" id="RU000336"/>
    </source>
</evidence>
<dbReference type="InterPro" id="IPR002313">
    <property type="entry name" value="Lys-tRNA-ligase_II"/>
</dbReference>
<dbReference type="Pfam" id="PF00152">
    <property type="entry name" value="tRNA-synt_2"/>
    <property type="match status" value="1"/>
</dbReference>
<keyword evidence="8" id="KW-0963">Cytoplasm</keyword>
<evidence type="ECO:0000256" key="6">
    <source>
        <dbReference type="ARBA" id="ARBA00023146"/>
    </source>
</evidence>
<comment type="subunit">
    <text evidence="8">Homodimer.</text>
</comment>
<evidence type="ECO:0000256" key="3">
    <source>
        <dbReference type="ARBA" id="ARBA00022723"/>
    </source>
</evidence>
<feature type="binding site" evidence="8">
    <location>
        <position position="407"/>
    </location>
    <ligand>
        <name>Mg(2+)</name>
        <dbReference type="ChEBI" id="CHEBI:18420"/>
        <label>1</label>
    </ligand>
</feature>
<dbReference type="GO" id="GO:0005524">
    <property type="term" value="F:ATP binding"/>
    <property type="evidence" value="ECO:0007669"/>
    <property type="project" value="UniProtKB-UniRule"/>
</dbReference>
<evidence type="ECO:0000313" key="12">
    <source>
        <dbReference type="EMBL" id="XCC45320.1"/>
    </source>
</evidence>
<dbReference type="InterPro" id="IPR004365">
    <property type="entry name" value="NA-bd_OB_tRNA"/>
</dbReference>
<evidence type="ECO:0000256" key="1">
    <source>
        <dbReference type="ARBA" id="ARBA00008226"/>
    </source>
</evidence>